<evidence type="ECO:0000313" key="2">
    <source>
        <dbReference type="EMBL" id="SVB91499.1"/>
    </source>
</evidence>
<feature type="domain" description="Amidohydrolase-related" evidence="1">
    <location>
        <begin position="52"/>
        <end position="368"/>
    </location>
</feature>
<dbReference type="Gene3D" id="2.30.40.10">
    <property type="entry name" value="Urease, subunit C, domain 1"/>
    <property type="match status" value="1"/>
</dbReference>
<dbReference type="GO" id="GO:0016810">
    <property type="term" value="F:hydrolase activity, acting on carbon-nitrogen (but not peptide) bonds"/>
    <property type="evidence" value="ECO:0007669"/>
    <property type="project" value="InterPro"/>
</dbReference>
<dbReference type="AlphaFoldDB" id="A0A382HWE5"/>
<dbReference type="SUPFAM" id="SSF51338">
    <property type="entry name" value="Composite domain of metallo-dependent hydrolases"/>
    <property type="match status" value="1"/>
</dbReference>
<gene>
    <name evidence="2" type="ORF">METZ01_LOCUS244353</name>
</gene>
<dbReference type="Pfam" id="PF01979">
    <property type="entry name" value="Amidohydro_1"/>
    <property type="match status" value="1"/>
</dbReference>
<dbReference type="InterPro" id="IPR006680">
    <property type="entry name" value="Amidohydro-rel"/>
</dbReference>
<reference evidence="2" key="1">
    <citation type="submission" date="2018-05" db="EMBL/GenBank/DDBJ databases">
        <authorList>
            <person name="Lanie J.A."/>
            <person name="Ng W.-L."/>
            <person name="Kazmierczak K.M."/>
            <person name="Andrzejewski T.M."/>
            <person name="Davidsen T.M."/>
            <person name="Wayne K.J."/>
            <person name="Tettelin H."/>
            <person name="Glass J.I."/>
            <person name="Rusch D."/>
            <person name="Podicherti R."/>
            <person name="Tsui H.-C.T."/>
            <person name="Winkler M.E."/>
        </authorList>
    </citation>
    <scope>NUCLEOTIDE SEQUENCE</scope>
</reference>
<dbReference type="SUPFAM" id="SSF51556">
    <property type="entry name" value="Metallo-dependent hydrolases"/>
    <property type="match status" value="1"/>
</dbReference>
<feature type="non-terminal residue" evidence="2">
    <location>
        <position position="369"/>
    </location>
</feature>
<sequence>MQALVLKGGLVIDPAQVFQSTADVLVYDGRIAAVGPDLSDGQATVLDVTGYIVTPGLIDLHTHICWGFTEIGLVPDQVCRQTGVTTIVDAGSSSWPSMSSFRNQVAKPSTARVLGFSNISCIGIPTAGTPEMESLKFVNVDRTVDAVAGNRDLMVGVKVRQGAHLVGNNGIEPTRLAVKAAEQLDVPVMVHVGQTPGPLSEILDLLRPGDIITHAYHGHAHGILDDHRAVWADVIEGRQRGIVMDVGHGAGSFKFDVAQAAFEHGFFPDAISTDLYTSNVDGPVFDLPTTMSKMLNLGMPLTDIIAATTSIPARVIGRDDLGTLSPGAVADIAVFERQEGTFEFRDSHRDVRIWPERLVCTHTIRKGKL</sequence>
<dbReference type="Gene3D" id="3.20.20.140">
    <property type="entry name" value="Metal-dependent hydrolases"/>
    <property type="match status" value="1"/>
</dbReference>
<dbReference type="PANTHER" id="PTHR42717:SF1">
    <property type="entry name" value="IMIDAZOLONEPROPIONASE AND RELATED AMIDOHYDROLASES"/>
    <property type="match status" value="1"/>
</dbReference>
<dbReference type="NCBIfam" id="NF006689">
    <property type="entry name" value="PRK09237.1"/>
    <property type="match status" value="1"/>
</dbReference>
<proteinExistence type="predicted"/>
<dbReference type="PIRSF" id="PIRSF039004">
    <property type="entry name" value="ADE_EF_0837"/>
    <property type="match status" value="1"/>
</dbReference>
<dbReference type="InterPro" id="IPR020043">
    <property type="entry name" value="Deacetylase_Atu3266-like"/>
</dbReference>
<protein>
    <recommendedName>
        <fullName evidence="1">Amidohydrolase-related domain-containing protein</fullName>
    </recommendedName>
</protein>
<evidence type="ECO:0000259" key="1">
    <source>
        <dbReference type="Pfam" id="PF01979"/>
    </source>
</evidence>
<name>A0A382HWE5_9ZZZZ</name>
<accession>A0A382HWE5</accession>
<dbReference type="GO" id="GO:0019213">
    <property type="term" value="F:deacetylase activity"/>
    <property type="evidence" value="ECO:0007669"/>
    <property type="project" value="InterPro"/>
</dbReference>
<organism evidence="2">
    <name type="scientific">marine metagenome</name>
    <dbReference type="NCBI Taxonomy" id="408172"/>
    <lineage>
        <taxon>unclassified sequences</taxon>
        <taxon>metagenomes</taxon>
        <taxon>ecological metagenomes</taxon>
    </lineage>
</organism>
<dbReference type="InterPro" id="IPR032466">
    <property type="entry name" value="Metal_Hydrolase"/>
</dbReference>
<dbReference type="InterPro" id="IPR011059">
    <property type="entry name" value="Metal-dep_hydrolase_composite"/>
</dbReference>
<dbReference type="PANTHER" id="PTHR42717">
    <property type="entry name" value="DIHYDROOROTASE-RELATED"/>
    <property type="match status" value="1"/>
</dbReference>
<dbReference type="EMBL" id="UINC01063648">
    <property type="protein sequence ID" value="SVB91499.1"/>
    <property type="molecule type" value="Genomic_DNA"/>
</dbReference>